<name>A0ABS7X563_9GAMM</name>
<evidence type="ECO:0000313" key="3">
    <source>
        <dbReference type="EMBL" id="MBZ9610295.1"/>
    </source>
</evidence>
<evidence type="ECO:0000313" key="4">
    <source>
        <dbReference type="Proteomes" id="UP000663814"/>
    </source>
</evidence>
<proteinExistence type="predicted"/>
<feature type="domain" description="Glycosyl transferase family 1" evidence="1">
    <location>
        <begin position="195"/>
        <end position="333"/>
    </location>
</feature>
<comment type="caution">
    <text evidence="3">The sequence shown here is derived from an EMBL/GenBank/DDBJ whole genome shotgun (WGS) entry which is preliminary data.</text>
</comment>
<dbReference type="RefSeq" id="WP_205310165.1">
    <property type="nucleotide sequence ID" value="NZ_JAERPS020000001.1"/>
</dbReference>
<gene>
    <name evidence="3" type="ORF">I4W93_001670</name>
</gene>
<dbReference type="EMBL" id="JAERPS020000001">
    <property type="protein sequence ID" value="MBZ9610295.1"/>
    <property type="molecule type" value="Genomic_DNA"/>
</dbReference>
<reference evidence="3 4" key="1">
    <citation type="submission" date="2021-08" db="EMBL/GenBank/DDBJ databases">
        <title>Rheinheimera aquimaris sp. nov., isolated from seawater of the East Sea in Korea.</title>
        <authorList>
            <person name="Kim K.H."/>
            <person name="Wenting R."/>
            <person name="Kim K.R."/>
            <person name="Jeon C.O."/>
        </authorList>
    </citation>
    <scope>NUCLEOTIDE SEQUENCE [LARGE SCALE GENOMIC DNA]</scope>
    <source>
        <strain evidence="3 4">MA-13</strain>
    </source>
</reference>
<dbReference type="InterPro" id="IPR001296">
    <property type="entry name" value="Glyco_trans_1"/>
</dbReference>
<organism evidence="3 4">
    <name type="scientific">Rheinheimera maricola</name>
    <dbReference type="NCBI Taxonomy" id="2793282"/>
    <lineage>
        <taxon>Bacteria</taxon>
        <taxon>Pseudomonadati</taxon>
        <taxon>Pseudomonadota</taxon>
        <taxon>Gammaproteobacteria</taxon>
        <taxon>Chromatiales</taxon>
        <taxon>Chromatiaceae</taxon>
        <taxon>Rheinheimera</taxon>
    </lineage>
</organism>
<dbReference type="InterPro" id="IPR028098">
    <property type="entry name" value="Glyco_trans_4-like_N"/>
</dbReference>
<dbReference type="PANTHER" id="PTHR12526:SF630">
    <property type="entry name" value="GLYCOSYLTRANSFERASE"/>
    <property type="match status" value="1"/>
</dbReference>
<evidence type="ECO:0000259" key="2">
    <source>
        <dbReference type="Pfam" id="PF13439"/>
    </source>
</evidence>
<dbReference type="CDD" id="cd03811">
    <property type="entry name" value="GT4_GT28_WabH-like"/>
    <property type="match status" value="1"/>
</dbReference>
<evidence type="ECO:0000259" key="1">
    <source>
        <dbReference type="Pfam" id="PF00534"/>
    </source>
</evidence>
<dbReference type="PANTHER" id="PTHR12526">
    <property type="entry name" value="GLYCOSYLTRANSFERASE"/>
    <property type="match status" value="1"/>
</dbReference>
<dbReference type="Gene3D" id="3.40.50.2000">
    <property type="entry name" value="Glycogen Phosphorylase B"/>
    <property type="match status" value="2"/>
</dbReference>
<dbReference type="Pfam" id="PF00534">
    <property type="entry name" value="Glycos_transf_1"/>
    <property type="match status" value="1"/>
</dbReference>
<protein>
    <submittedName>
        <fullName evidence="3">Glycosyltransferase</fullName>
    </submittedName>
</protein>
<dbReference type="SUPFAM" id="SSF53756">
    <property type="entry name" value="UDP-Glycosyltransferase/glycogen phosphorylase"/>
    <property type="match status" value="1"/>
</dbReference>
<keyword evidence="4" id="KW-1185">Reference proteome</keyword>
<feature type="domain" description="Glycosyltransferase subfamily 4-like N-terminal" evidence="2">
    <location>
        <begin position="18"/>
        <end position="174"/>
    </location>
</feature>
<accession>A0ABS7X563</accession>
<sequence length="363" mass="39872">MSEHDVQRLLVVMESFVMGGVERVTLRLLQALQEQYTKLNIVVAVQQNSGALATEFSQTLTVVELPPGSIAQAKALRGLVTQQQSQLVLFTKGGLSRYQLCLPRKVRSVVVQHVPLALPGLSNGKNLLRRVFAALCFRLVDKVVTVSDGLNQDVCTSLKLAPTKVVTIYNPVLTEALAGMAEQPLPAQMLPLTSYFICVGRLDYQKGYDMLLKIWQQPQLQQQHVCIIGDGPLLHELSEQIVQLGLSERVHLLGSHNNPYCFMRHATALLLPSRFEGLPTVLVEAAALGRQLVAFDCPYGPAELLNEGRDGYLIAAGDITAFADAVAQVAHGQYKPLPDVSAFFAAAAAENYFQLFTQLFKRH</sequence>
<dbReference type="Proteomes" id="UP000663814">
    <property type="component" value="Unassembled WGS sequence"/>
</dbReference>
<dbReference type="Pfam" id="PF13439">
    <property type="entry name" value="Glyco_transf_4"/>
    <property type="match status" value="1"/>
</dbReference>